<protein>
    <submittedName>
        <fullName evidence="2">Uncharacterized protein</fullName>
    </submittedName>
</protein>
<reference evidence="2 3" key="1">
    <citation type="submission" date="2019-05" db="EMBL/GenBank/DDBJ databases">
        <title>Another draft genome of Portunus trituberculatus and its Hox gene families provides insights of decapod evolution.</title>
        <authorList>
            <person name="Jeong J.-H."/>
            <person name="Song I."/>
            <person name="Kim S."/>
            <person name="Choi T."/>
            <person name="Kim D."/>
            <person name="Ryu S."/>
            <person name="Kim W."/>
        </authorList>
    </citation>
    <scope>NUCLEOTIDE SEQUENCE [LARGE SCALE GENOMIC DNA]</scope>
    <source>
        <tissue evidence="2">Muscle</tissue>
    </source>
</reference>
<feature type="compositionally biased region" description="Polar residues" evidence="1">
    <location>
        <begin position="16"/>
        <end position="26"/>
    </location>
</feature>
<dbReference type="Proteomes" id="UP000324222">
    <property type="component" value="Unassembled WGS sequence"/>
</dbReference>
<sequence>MEAVSICASSHIKPQPGQQLSHYSCI</sequence>
<keyword evidence="3" id="KW-1185">Reference proteome</keyword>
<feature type="region of interest" description="Disordered" evidence="1">
    <location>
        <begin position="1"/>
        <end position="26"/>
    </location>
</feature>
<name>A0A5B7H1X1_PORTR</name>
<gene>
    <name evidence="2" type="ORF">E2C01_057715</name>
</gene>
<dbReference type="AlphaFoldDB" id="A0A5B7H1X1"/>
<organism evidence="2 3">
    <name type="scientific">Portunus trituberculatus</name>
    <name type="common">Swimming crab</name>
    <name type="synonym">Neptunus trituberculatus</name>
    <dbReference type="NCBI Taxonomy" id="210409"/>
    <lineage>
        <taxon>Eukaryota</taxon>
        <taxon>Metazoa</taxon>
        <taxon>Ecdysozoa</taxon>
        <taxon>Arthropoda</taxon>
        <taxon>Crustacea</taxon>
        <taxon>Multicrustacea</taxon>
        <taxon>Malacostraca</taxon>
        <taxon>Eumalacostraca</taxon>
        <taxon>Eucarida</taxon>
        <taxon>Decapoda</taxon>
        <taxon>Pleocyemata</taxon>
        <taxon>Brachyura</taxon>
        <taxon>Eubrachyura</taxon>
        <taxon>Portunoidea</taxon>
        <taxon>Portunidae</taxon>
        <taxon>Portuninae</taxon>
        <taxon>Portunus</taxon>
    </lineage>
</organism>
<dbReference type="EMBL" id="VSRR010021048">
    <property type="protein sequence ID" value="MPC63615.1"/>
    <property type="molecule type" value="Genomic_DNA"/>
</dbReference>
<proteinExistence type="predicted"/>
<comment type="caution">
    <text evidence="2">The sequence shown here is derived from an EMBL/GenBank/DDBJ whole genome shotgun (WGS) entry which is preliminary data.</text>
</comment>
<evidence type="ECO:0000256" key="1">
    <source>
        <dbReference type="SAM" id="MobiDB-lite"/>
    </source>
</evidence>
<evidence type="ECO:0000313" key="3">
    <source>
        <dbReference type="Proteomes" id="UP000324222"/>
    </source>
</evidence>
<accession>A0A5B7H1X1</accession>
<evidence type="ECO:0000313" key="2">
    <source>
        <dbReference type="EMBL" id="MPC63615.1"/>
    </source>
</evidence>